<dbReference type="AlphaFoldDB" id="A0A934QT57"/>
<dbReference type="Proteomes" id="UP000635245">
    <property type="component" value="Unassembled WGS sequence"/>
</dbReference>
<evidence type="ECO:0008006" key="3">
    <source>
        <dbReference type="Google" id="ProtNLM"/>
    </source>
</evidence>
<reference evidence="1" key="1">
    <citation type="submission" date="2020-12" db="EMBL/GenBank/DDBJ databases">
        <title>Prauserella sp. ASG 168, a novel actinomycete isolated from cave rock.</title>
        <authorList>
            <person name="Suriyachadkun C."/>
        </authorList>
    </citation>
    <scope>NUCLEOTIDE SEQUENCE</scope>
    <source>
        <strain evidence="1">ASG 168</strain>
    </source>
</reference>
<proteinExistence type="predicted"/>
<protein>
    <recommendedName>
        <fullName evidence="3">GntR family transcriptional regulator</fullName>
    </recommendedName>
</protein>
<accession>A0A934QT57</accession>
<keyword evidence="2" id="KW-1185">Reference proteome</keyword>
<evidence type="ECO:0000313" key="1">
    <source>
        <dbReference type="EMBL" id="MBK1786050.1"/>
    </source>
</evidence>
<evidence type="ECO:0000313" key="2">
    <source>
        <dbReference type="Proteomes" id="UP000635245"/>
    </source>
</evidence>
<comment type="caution">
    <text evidence="1">The sequence shown here is derived from an EMBL/GenBank/DDBJ whole genome shotgun (WGS) entry which is preliminary data.</text>
</comment>
<gene>
    <name evidence="1" type="ORF">JHE00_17120</name>
</gene>
<sequence>MLSALPDFVTPHGISAGAQLLITLPARGPSEPEVIAAAQGNSLALQGLGPHWMTQGEHPQGIMLGNGTPAEHAFPATLEALRATLAEVSP</sequence>
<organism evidence="1 2">
    <name type="scientific">Prauserella cavernicola</name>
    <dbReference type="NCBI Taxonomy" id="2800127"/>
    <lineage>
        <taxon>Bacteria</taxon>
        <taxon>Bacillati</taxon>
        <taxon>Actinomycetota</taxon>
        <taxon>Actinomycetes</taxon>
        <taxon>Pseudonocardiales</taxon>
        <taxon>Pseudonocardiaceae</taxon>
        <taxon>Prauserella</taxon>
    </lineage>
</organism>
<name>A0A934QT57_9PSEU</name>
<dbReference type="EMBL" id="JAENJH010000003">
    <property type="protein sequence ID" value="MBK1786050.1"/>
    <property type="molecule type" value="Genomic_DNA"/>
</dbReference>